<sequence>MSYFALRYYLAAIFFSFIFIGVIDSITTFEEWILHTAMQFLRNAVQLYATTIGDPVPFVLQPLQTESLLDRDGLHVETDTGTITFDLPIIAQMLFLVFFPTIAFTARIDMKMRLRLLAFGMICFLLFIAVQLVIIASSLYIEPLQSPFAFRITSIIVTILTGGLAIEVALFSTVTIPTPTKVKPFIKRRYFREYANLAIILVSSSVILYLLIYFLGLDAYSGEPMTLDYIYLGFWLNVPVVITFSYFIANLMYEIKRPVHAYKAPKNEKDTPWPSVSFLISAYNEERLIGRCIESIDRAAAKYAGKVDIVVVNDGSRDNTERIISESLRKLKFCSGVFYTIPNSGKGFALAYGLQRTSGEIIFRTDADSALDENALAPMLSHFKNPEVGSVSCWIMPLEGKGAWLKAQNVLCAYYFYTKRAQEMVDGIITQPGPASAYRRDILIKAGGWVDNIFGEDGEITNRVARLGYRGVFEGNALIYSELPETLVGFMQQRARWSVAFFHSRGRNLRLAREVGNSRWPVFLWNLMSHGISLGRGLLWPYMAVSILMGTVGLSTPELITYGVIITKLLGIQAIIYAVAIILYAYRLNKAGKTRYMLYFPLVRFLVIILNFIVKPQALEVLLSWSVRWKEYTTESFRDLRKVVHTSIDPLYPSGEQVAHSKKADDATAAAS</sequence>
<dbReference type="Proteomes" id="UP000008037">
    <property type="component" value="Chromosome"/>
</dbReference>
<evidence type="ECO:0000256" key="3">
    <source>
        <dbReference type="SAM" id="Phobius"/>
    </source>
</evidence>
<dbReference type="InParanoid" id="K0IHN2"/>
<feature type="transmembrane region" description="Helical" evidence="3">
    <location>
        <begin position="6"/>
        <end position="23"/>
    </location>
</feature>
<evidence type="ECO:0000259" key="4">
    <source>
        <dbReference type="Pfam" id="PF00535"/>
    </source>
</evidence>
<dbReference type="KEGG" id="nga:Ngar_c14980"/>
<evidence type="ECO:0000256" key="2">
    <source>
        <dbReference type="ARBA" id="ARBA00022679"/>
    </source>
</evidence>
<dbReference type="PANTHER" id="PTHR43630">
    <property type="entry name" value="POLY-BETA-1,6-N-ACETYL-D-GLUCOSAMINE SYNTHASE"/>
    <property type="match status" value="1"/>
</dbReference>
<organism evidence="5 6">
    <name type="scientific">Nitrososphaera gargensis (strain Ga9.2)</name>
    <dbReference type="NCBI Taxonomy" id="1237085"/>
    <lineage>
        <taxon>Archaea</taxon>
        <taxon>Nitrososphaerota</taxon>
        <taxon>Nitrososphaeria</taxon>
        <taxon>Nitrososphaerales</taxon>
        <taxon>Nitrososphaeraceae</taxon>
        <taxon>Nitrososphaera</taxon>
    </lineage>
</organism>
<dbReference type="InterPro" id="IPR001173">
    <property type="entry name" value="Glyco_trans_2-like"/>
</dbReference>
<name>K0IHN2_NITGG</name>
<evidence type="ECO:0000313" key="5">
    <source>
        <dbReference type="EMBL" id="AFU58433.1"/>
    </source>
</evidence>
<reference evidence="5 6" key="1">
    <citation type="journal article" date="2012" name="Environ. Microbiol.">
        <title>The genome of the ammonia-oxidizing Candidatus Nitrososphaera gargensis: insights into metabolic versatility and environmental adaptations.</title>
        <authorList>
            <person name="Spang A."/>
            <person name="Poehlein A."/>
            <person name="Offre P."/>
            <person name="Zumbragel S."/>
            <person name="Haider S."/>
            <person name="Rychlik N."/>
            <person name="Nowka B."/>
            <person name="Schmeisser C."/>
            <person name="Lebedeva E.V."/>
            <person name="Rattei T."/>
            <person name="Bohm C."/>
            <person name="Schmid M."/>
            <person name="Galushko A."/>
            <person name="Hatzenpichler R."/>
            <person name="Weinmaier T."/>
            <person name="Daniel R."/>
            <person name="Schleper C."/>
            <person name="Spieck E."/>
            <person name="Streit W."/>
            <person name="Wagner M."/>
        </authorList>
    </citation>
    <scope>NUCLEOTIDE SEQUENCE [LARGE SCALE GENOMIC DNA]</scope>
    <source>
        <strain evidence="6">Ga9.2</strain>
    </source>
</reference>
<proteinExistence type="predicted"/>
<feature type="transmembrane region" description="Helical" evidence="3">
    <location>
        <begin position="537"/>
        <end position="554"/>
    </location>
</feature>
<keyword evidence="3" id="KW-1133">Transmembrane helix</keyword>
<dbReference type="Gene3D" id="3.90.550.10">
    <property type="entry name" value="Spore Coat Polysaccharide Biosynthesis Protein SpsA, Chain A"/>
    <property type="match status" value="1"/>
</dbReference>
<keyword evidence="3" id="KW-0472">Membrane</keyword>
<feature type="transmembrane region" description="Helical" evidence="3">
    <location>
        <begin position="560"/>
        <end position="584"/>
    </location>
</feature>
<dbReference type="HOGENOM" id="CLU_408629_0_0_2"/>
<dbReference type="CDD" id="cd06423">
    <property type="entry name" value="CESA_like"/>
    <property type="match status" value="1"/>
</dbReference>
<dbReference type="BioCyc" id="CNIT1237085:G1324-1496-MONOMER"/>
<dbReference type="GO" id="GO:0016757">
    <property type="term" value="F:glycosyltransferase activity"/>
    <property type="evidence" value="ECO:0007669"/>
    <property type="project" value="UniProtKB-KW"/>
</dbReference>
<dbReference type="STRING" id="1237085.Ngar_c14980"/>
<dbReference type="AlphaFoldDB" id="K0IHN2"/>
<feature type="transmembrane region" description="Helical" evidence="3">
    <location>
        <begin position="116"/>
        <end position="140"/>
    </location>
</feature>
<dbReference type="InterPro" id="IPR029044">
    <property type="entry name" value="Nucleotide-diphossugar_trans"/>
</dbReference>
<feature type="transmembrane region" description="Helical" evidence="3">
    <location>
        <begin position="229"/>
        <end position="253"/>
    </location>
</feature>
<keyword evidence="6" id="KW-1185">Reference proteome</keyword>
<feature type="transmembrane region" description="Helical" evidence="3">
    <location>
        <begin position="197"/>
        <end position="217"/>
    </location>
</feature>
<keyword evidence="2 5" id="KW-0808">Transferase</keyword>
<dbReference type="EMBL" id="CP002408">
    <property type="protein sequence ID" value="AFU58433.1"/>
    <property type="molecule type" value="Genomic_DNA"/>
</dbReference>
<feature type="domain" description="Glycosyltransferase 2-like" evidence="4">
    <location>
        <begin position="277"/>
        <end position="445"/>
    </location>
</feature>
<dbReference type="Pfam" id="PF00535">
    <property type="entry name" value="Glycos_transf_2"/>
    <property type="match status" value="1"/>
</dbReference>
<keyword evidence="1" id="KW-0328">Glycosyltransferase</keyword>
<feature type="transmembrane region" description="Helical" evidence="3">
    <location>
        <begin position="83"/>
        <end position="104"/>
    </location>
</feature>
<dbReference type="PANTHER" id="PTHR43630:SF1">
    <property type="entry name" value="POLY-BETA-1,6-N-ACETYL-D-GLUCOSAMINE SYNTHASE"/>
    <property type="match status" value="1"/>
</dbReference>
<evidence type="ECO:0000256" key="1">
    <source>
        <dbReference type="ARBA" id="ARBA00022676"/>
    </source>
</evidence>
<keyword evidence="3" id="KW-0812">Transmembrane</keyword>
<protein>
    <submittedName>
        <fullName evidence="5">Putative glycosyl transferase family 2</fullName>
    </submittedName>
</protein>
<gene>
    <name evidence="5" type="ordered locus">Ngar_c14980</name>
</gene>
<accession>K0IHN2</accession>
<feature type="transmembrane region" description="Helical" evidence="3">
    <location>
        <begin position="152"/>
        <end position="176"/>
    </location>
</feature>
<dbReference type="SUPFAM" id="SSF53448">
    <property type="entry name" value="Nucleotide-diphospho-sugar transferases"/>
    <property type="match status" value="1"/>
</dbReference>
<evidence type="ECO:0000313" key="6">
    <source>
        <dbReference type="Proteomes" id="UP000008037"/>
    </source>
</evidence>